<gene>
    <name evidence="3" type="ORF">D7Z26_10665</name>
</gene>
<feature type="compositionally biased region" description="Low complexity" evidence="2">
    <location>
        <begin position="109"/>
        <end position="122"/>
    </location>
</feature>
<feature type="compositionally biased region" description="Low complexity" evidence="2">
    <location>
        <begin position="77"/>
        <end position="89"/>
    </location>
</feature>
<proteinExistence type="predicted"/>
<dbReference type="Proteomes" id="UP000282076">
    <property type="component" value="Unassembled WGS sequence"/>
</dbReference>
<keyword evidence="1" id="KW-0175">Coiled coil</keyword>
<protein>
    <submittedName>
        <fullName evidence="3">Uncharacterized protein</fullName>
    </submittedName>
</protein>
<feature type="region of interest" description="Disordered" evidence="2">
    <location>
        <begin position="64"/>
        <end position="219"/>
    </location>
</feature>
<evidence type="ECO:0000256" key="2">
    <source>
        <dbReference type="SAM" id="MobiDB-lite"/>
    </source>
</evidence>
<feature type="compositionally biased region" description="Polar residues" evidence="2">
    <location>
        <begin position="135"/>
        <end position="162"/>
    </location>
</feature>
<dbReference type="RefSeq" id="WP_120976691.1">
    <property type="nucleotide sequence ID" value="NZ_RBZM01000005.1"/>
</dbReference>
<feature type="coiled-coil region" evidence="1">
    <location>
        <begin position="258"/>
        <end position="285"/>
    </location>
</feature>
<sequence>MAKKRKRSRRRRGIWGLRKLRKLDPVLTGLASLIVVLLIAWGGLYWKESANRSFIAYATGEKRMPDRLSERATSQVSASESIPESAAESGGRYETQSGIPAYGEEVDPPGESGKSGEPSSEENYQTPSADEGSVSRPNADNEPGQQPETPFNGNIADSNQKPESADDELPDSVVVGTPLSSERKYEQEMAKAQATCADRMKEAEKGAEEGMKQTDRNNPYAVKAWSDQWTKELSAAESACDASFEQLSDQAIGESVSEQKIEEWKQAYEERKKELQTEAQATVQRLLGG</sequence>
<accession>A0A494Y0G7</accession>
<dbReference type="AlphaFoldDB" id="A0A494Y0G7"/>
<organism evidence="3 4">
    <name type="scientific">Cohnella endophytica</name>
    <dbReference type="NCBI Taxonomy" id="2419778"/>
    <lineage>
        <taxon>Bacteria</taxon>
        <taxon>Bacillati</taxon>
        <taxon>Bacillota</taxon>
        <taxon>Bacilli</taxon>
        <taxon>Bacillales</taxon>
        <taxon>Paenibacillaceae</taxon>
        <taxon>Cohnella</taxon>
    </lineage>
</organism>
<evidence type="ECO:0000313" key="4">
    <source>
        <dbReference type="Proteomes" id="UP000282076"/>
    </source>
</evidence>
<feature type="compositionally biased region" description="Basic and acidic residues" evidence="2">
    <location>
        <begin position="198"/>
        <end position="215"/>
    </location>
</feature>
<dbReference type="OrthoDB" id="2601662at2"/>
<dbReference type="EMBL" id="RBZM01000005">
    <property type="protein sequence ID" value="RKP53852.1"/>
    <property type="molecule type" value="Genomic_DNA"/>
</dbReference>
<name>A0A494Y0G7_9BACL</name>
<keyword evidence="4" id="KW-1185">Reference proteome</keyword>
<comment type="caution">
    <text evidence="3">The sequence shown here is derived from an EMBL/GenBank/DDBJ whole genome shotgun (WGS) entry which is preliminary data.</text>
</comment>
<evidence type="ECO:0000256" key="1">
    <source>
        <dbReference type="SAM" id="Coils"/>
    </source>
</evidence>
<reference evidence="3 4" key="1">
    <citation type="submission" date="2018-10" db="EMBL/GenBank/DDBJ databases">
        <title>Cohnella sp. M2MS4P-1, whole genome shotgun sequence.</title>
        <authorList>
            <person name="Tuo L."/>
        </authorList>
    </citation>
    <scope>NUCLEOTIDE SEQUENCE [LARGE SCALE GENOMIC DNA]</scope>
    <source>
        <strain evidence="3 4">M2MS4P-1</strain>
    </source>
</reference>
<evidence type="ECO:0000313" key="3">
    <source>
        <dbReference type="EMBL" id="RKP53852.1"/>
    </source>
</evidence>